<proteinExistence type="predicted"/>
<gene>
    <name evidence="1" type="ORF">CB5_LOCUS24822</name>
</gene>
<reference evidence="1" key="1">
    <citation type="submission" date="2020-07" db="EMBL/GenBank/DDBJ databases">
        <authorList>
            <person name="Lin J."/>
        </authorList>
    </citation>
    <scope>NUCLEOTIDE SEQUENCE</scope>
</reference>
<organism evidence="1">
    <name type="scientific">Ananas comosus var. bracteatus</name>
    <name type="common">red pineapple</name>
    <dbReference type="NCBI Taxonomy" id="296719"/>
    <lineage>
        <taxon>Eukaryota</taxon>
        <taxon>Viridiplantae</taxon>
        <taxon>Streptophyta</taxon>
        <taxon>Embryophyta</taxon>
        <taxon>Tracheophyta</taxon>
        <taxon>Spermatophyta</taxon>
        <taxon>Magnoliopsida</taxon>
        <taxon>Liliopsida</taxon>
        <taxon>Poales</taxon>
        <taxon>Bromeliaceae</taxon>
        <taxon>Bromelioideae</taxon>
        <taxon>Ananas</taxon>
    </lineage>
</organism>
<protein>
    <submittedName>
        <fullName evidence="1">Uncharacterized protein</fullName>
    </submittedName>
</protein>
<dbReference type="AlphaFoldDB" id="A0A6V7QF63"/>
<accession>A0A6V7QF63</accession>
<name>A0A6V7QF63_ANACO</name>
<sequence>MDASSSVADCDGTADTLEGNCIEDEVQFYLADERALVQQAKIEMDEPISLASSGKRLHMLVCWQEKAMEQYDLSLLNTLPEIYKSGFLQRSLRTLSRSIHALKPF</sequence>
<evidence type="ECO:0000313" key="1">
    <source>
        <dbReference type="EMBL" id="CAD1841611.1"/>
    </source>
</evidence>
<dbReference type="EMBL" id="LR862135">
    <property type="protein sequence ID" value="CAD1841611.1"/>
    <property type="molecule type" value="Genomic_DNA"/>
</dbReference>